<comment type="caution">
    <text evidence="1">The sequence shown here is derived from an EMBL/GenBank/DDBJ whole genome shotgun (WGS) entry which is preliminary data.</text>
</comment>
<dbReference type="eggNOG" id="COG1733">
    <property type="taxonomic scope" value="Bacteria"/>
</dbReference>
<dbReference type="InterPro" id="IPR002577">
    <property type="entry name" value="HTH_HxlR"/>
</dbReference>
<organism evidence="1 2">
    <name type="scientific">Haematobacter massiliensis</name>
    <dbReference type="NCBI Taxonomy" id="195105"/>
    <lineage>
        <taxon>Bacteria</taxon>
        <taxon>Pseudomonadati</taxon>
        <taxon>Pseudomonadota</taxon>
        <taxon>Alphaproteobacteria</taxon>
        <taxon>Rhodobacterales</taxon>
        <taxon>Paracoccaceae</taxon>
        <taxon>Haematobacter</taxon>
    </lineage>
</organism>
<keyword evidence="2" id="KW-1185">Reference proteome</keyword>
<dbReference type="PANTHER" id="PTHR33204">
    <property type="entry name" value="TRANSCRIPTIONAL REGULATOR, MARR FAMILY"/>
    <property type="match status" value="1"/>
</dbReference>
<reference evidence="1 2" key="1">
    <citation type="submission" date="2014-03" db="EMBL/GenBank/DDBJ databases">
        <title>Genome of Haematobacter massiliensis CCUG 47968.</title>
        <authorList>
            <person name="Wang D."/>
            <person name="Wang G."/>
        </authorList>
    </citation>
    <scope>NUCLEOTIDE SEQUENCE [LARGE SCALE GENOMIC DNA]</scope>
    <source>
        <strain evidence="1 2">CCUG 47968</strain>
    </source>
</reference>
<dbReference type="InterPro" id="IPR036388">
    <property type="entry name" value="WH-like_DNA-bd_sf"/>
</dbReference>
<dbReference type="PROSITE" id="PS51118">
    <property type="entry name" value="HTH_HXLR"/>
    <property type="match status" value="1"/>
</dbReference>
<dbReference type="AlphaFoldDB" id="A0A086Y8F7"/>
<gene>
    <name evidence="1" type="ORF">CN97_13495</name>
</gene>
<dbReference type="Pfam" id="PF01638">
    <property type="entry name" value="HxlR"/>
    <property type="match status" value="1"/>
</dbReference>
<accession>A0A086Y8F7</accession>
<evidence type="ECO:0000313" key="1">
    <source>
        <dbReference type="EMBL" id="KFI30557.1"/>
    </source>
</evidence>
<dbReference type="EMBL" id="JGYG01000003">
    <property type="protein sequence ID" value="KFI30557.1"/>
    <property type="molecule type" value="Genomic_DNA"/>
</dbReference>
<sequence>MEPTHQRCNRVNDIIALVGDKWSVLIVMHLTPEPRRFSEIKRSITGISQKMLTVTLRGLERDGYVHRRVYPTVPPRVEYRLTPLGEELQVPLRALGNWAEANYERVCAAREAYDDSATQRLEAAE</sequence>
<dbReference type="Gene3D" id="1.10.10.10">
    <property type="entry name" value="Winged helix-like DNA-binding domain superfamily/Winged helix DNA-binding domain"/>
    <property type="match status" value="1"/>
</dbReference>
<dbReference type="SUPFAM" id="SSF46785">
    <property type="entry name" value="Winged helix' DNA-binding domain"/>
    <property type="match status" value="1"/>
</dbReference>
<dbReference type="OrthoDB" id="9800350at2"/>
<evidence type="ECO:0000313" key="2">
    <source>
        <dbReference type="Proteomes" id="UP000028826"/>
    </source>
</evidence>
<dbReference type="STRING" id="195105.CN97_13495"/>
<dbReference type="RefSeq" id="WP_035709217.1">
    <property type="nucleotide sequence ID" value="NZ_CAMIFG010000091.1"/>
</dbReference>
<proteinExistence type="predicted"/>
<dbReference type="InterPro" id="IPR036390">
    <property type="entry name" value="WH_DNA-bd_sf"/>
</dbReference>
<protein>
    <submittedName>
        <fullName evidence="1">HxlR family transcriptional regulator</fullName>
    </submittedName>
</protein>
<dbReference type="Proteomes" id="UP000028826">
    <property type="component" value="Unassembled WGS sequence"/>
</dbReference>
<dbReference type="PANTHER" id="PTHR33204:SF39">
    <property type="entry name" value="TRANSCRIPTIONAL REGULATORY PROTEIN"/>
    <property type="match status" value="1"/>
</dbReference>
<name>A0A086Y8F7_9RHOB</name>